<accession>A0AAW2S1Y9</accession>
<feature type="region of interest" description="Disordered" evidence="1">
    <location>
        <begin position="209"/>
        <end position="289"/>
    </location>
</feature>
<feature type="compositionally biased region" description="Basic and acidic residues" evidence="1">
    <location>
        <begin position="99"/>
        <end position="110"/>
    </location>
</feature>
<evidence type="ECO:0000256" key="1">
    <source>
        <dbReference type="SAM" id="MobiDB-lite"/>
    </source>
</evidence>
<organism evidence="2">
    <name type="scientific">Sesamum radiatum</name>
    <name type="common">Black benniseed</name>
    <dbReference type="NCBI Taxonomy" id="300843"/>
    <lineage>
        <taxon>Eukaryota</taxon>
        <taxon>Viridiplantae</taxon>
        <taxon>Streptophyta</taxon>
        <taxon>Embryophyta</taxon>
        <taxon>Tracheophyta</taxon>
        <taxon>Spermatophyta</taxon>
        <taxon>Magnoliopsida</taxon>
        <taxon>eudicotyledons</taxon>
        <taxon>Gunneridae</taxon>
        <taxon>Pentapetalae</taxon>
        <taxon>asterids</taxon>
        <taxon>lamiids</taxon>
        <taxon>Lamiales</taxon>
        <taxon>Pedaliaceae</taxon>
        <taxon>Sesamum</taxon>
    </lineage>
</organism>
<comment type="caution">
    <text evidence="2">The sequence shown here is derived from an EMBL/GenBank/DDBJ whole genome shotgun (WGS) entry which is preliminary data.</text>
</comment>
<gene>
    <name evidence="2" type="ORF">Sradi_3004700</name>
</gene>
<reference evidence="2" key="1">
    <citation type="submission" date="2020-06" db="EMBL/GenBank/DDBJ databases">
        <authorList>
            <person name="Li T."/>
            <person name="Hu X."/>
            <person name="Zhang T."/>
            <person name="Song X."/>
            <person name="Zhang H."/>
            <person name="Dai N."/>
            <person name="Sheng W."/>
            <person name="Hou X."/>
            <person name="Wei L."/>
        </authorList>
    </citation>
    <scope>NUCLEOTIDE SEQUENCE</scope>
    <source>
        <strain evidence="2">G02</strain>
        <tissue evidence="2">Leaf</tissue>
    </source>
</reference>
<dbReference type="AlphaFoldDB" id="A0AAW2S1Y9"/>
<feature type="compositionally biased region" description="Basic and acidic residues" evidence="1">
    <location>
        <begin position="244"/>
        <end position="257"/>
    </location>
</feature>
<feature type="region of interest" description="Disordered" evidence="1">
    <location>
        <begin position="1"/>
        <end position="22"/>
    </location>
</feature>
<proteinExistence type="predicted"/>
<feature type="region of interest" description="Disordered" evidence="1">
    <location>
        <begin position="80"/>
        <end position="134"/>
    </location>
</feature>
<protein>
    <submittedName>
        <fullName evidence="2">Uncharacterized protein</fullName>
    </submittedName>
</protein>
<name>A0AAW2S1Y9_SESRA</name>
<sequence length="289" mass="32585">MAFNTQQFESRNDNPSQRVNEVSTSIDKRLDKLTSFVELLIVGNTQQVKACGICTSSGHATNTCSTVQEEPIMHAKAVGGLSEPSQRGHDLFSNTYNPKWRDHPNLRYDDQPQNFQRPYQQPPPPPQANPNSGMPLEDIVKTLALSTHKFQQETRASIQNLKSQMSQLASSASRLESQGKLSSQTIINLNQNVSAITLCSDKELQFENSTRHGHAQQNRTENSVVRGHAEQDKTGEELEIPPKQAEKPELTHEEHPKVFVPRPPFSKRFAKSKKEEDEKDILENLPKLR</sequence>
<reference evidence="2" key="2">
    <citation type="journal article" date="2024" name="Plant">
        <title>Genomic evolution and insights into agronomic trait innovations of Sesamum species.</title>
        <authorList>
            <person name="Miao H."/>
            <person name="Wang L."/>
            <person name="Qu L."/>
            <person name="Liu H."/>
            <person name="Sun Y."/>
            <person name="Le M."/>
            <person name="Wang Q."/>
            <person name="Wei S."/>
            <person name="Zheng Y."/>
            <person name="Lin W."/>
            <person name="Duan Y."/>
            <person name="Cao H."/>
            <person name="Xiong S."/>
            <person name="Wang X."/>
            <person name="Wei L."/>
            <person name="Li C."/>
            <person name="Ma Q."/>
            <person name="Ju M."/>
            <person name="Zhao R."/>
            <person name="Li G."/>
            <person name="Mu C."/>
            <person name="Tian Q."/>
            <person name="Mei H."/>
            <person name="Zhang T."/>
            <person name="Gao T."/>
            <person name="Zhang H."/>
        </authorList>
    </citation>
    <scope>NUCLEOTIDE SEQUENCE</scope>
    <source>
        <strain evidence="2">G02</strain>
    </source>
</reference>
<feature type="compositionally biased region" description="Basic and acidic residues" evidence="1">
    <location>
        <begin position="227"/>
        <end position="236"/>
    </location>
</feature>
<dbReference type="EMBL" id="JACGWJ010000012">
    <property type="protein sequence ID" value="KAL0386104.1"/>
    <property type="molecule type" value="Genomic_DNA"/>
</dbReference>
<evidence type="ECO:0000313" key="2">
    <source>
        <dbReference type="EMBL" id="KAL0386104.1"/>
    </source>
</evidence>